<protein>
    <submittedName>
        <fullName evidence="2">Uncharacterized protein</fullName>
    </submittedName>
</protein>
<dbReference type="Proteomes" id="UP000249754">
    <property type="component" value="Unassembled WGS sequence"/>
</dbReference>
<sequence>MTTQLKRSFKQPLIIFSILGLLVFWRYSYFILVPNVSDAMESVSKKNISPGIINGLSIDRDTIKNIDPDGQYLPPDAFKDKSLTKVKVERRLDFAGLAKVNTVTSSEFSWKREFSDYYGMGGIISSSDKYLVILLNRKSGFDFDESINVLSGYSGPPATIYLFYNTSKIGYDDIYILNRKTGKTVKRYRSDLVFFRSFYNNTDDTFYFRFSDKIIYRRLKLD</sequence>
<evidence type="ECO:0000256" key="1">
    <source>
        <dbReference type="SAM" id="Phobius"/>
    </source>
</evidence>
<accession>A0A327T9S7</accession>
<name>A0A327T9S7_9SPHI</name>
<keyword evidence="1" id="KW-0472">Membrane</keyword>
<keyword evidence="1" id="KW-0812">Transmembrane</keyword>
<keyword evidence="1" id="KW-1133">Transmembrane helix</keyword>
<evidence type="ECO:0000313" key="2">
    <source>
        <dbReference type="EMBL" id="RAJ37155.1"/>
    </source>
</evidence>
<dbReference type="AlphaFoldDB" id="A0A327T9S7"/>
<reference evidence="2 3" key="1">
    <citation type="submission" date="2018-06" db="EMBL/GenBank/DDBJ databases">
        <title>Genomic Encyclopedia of Archaeal and Bacterial Type Strains, Phase II (KMG-II): from individual species to whole genera.</title>
        <authorList>
            <person name="Goeker M."/>
        </authorList>
    </citation>
    <scope>NUCLEOTIDE SEQUENCE [LARGE SCALE GENOMIC DNA]</scope>
    <source>
        <strain evidence="2 3">DSM 14825</strain>
    </source>
</reference>
<feature type="transmembrane region" description="Helical" evidence="1">
    <location>
        <begin position="12"/>
        <end position="32"/>
    </location>
</feature>
<comment type="caution">
    <text evidence="2">The sequence shown here is derived from an EMBL/GenBank/DDBJ whole genome shotgun (WGS) entry which is preliminary data.</text>
</comment>
<evidence type="ECO:0000313" key="3">
    <source>
        <dbReference type="Proteomes" id="UP000249754"/>
    </source>
</evidence>
<proteinExistence type="predicted"/>
<dbReference type="RefSeq" id="WP_146610779.1">
    <property type="nucleotide sequence ID" value="NZ_QLLR01000001.1"/>
</dbReference>
<organism evidence="2 3">
    <name type="scientific">Pedobacter cryoconitis</name>
    <dbReference type="NCBI Taxonomy" id="188932"/>
    <lineage>
        <taxon>Bacteria</taxon>
        <taxon>Pseudomonadati</taxon>
        <taxon>Bacteroidota</taxon>
        <taxon>Sphingobacteriia</taxon>
        <taxon>Sphingobacteriales</taxon>
        <taxon>Sphingobacteriaceae</taxon>
        <taxon>Pedobacter</taxon>
    </lineage>
</organism>
<dbReference type="EMBL" id="QLLR01000001">
    <property type="protein sequence ID" value="RAJ37155.1"/>
    <property type="molecule type" value="Genomic_DNA"/>
</dbReference>
<gene>
    <name evidence="2" type="ORF">LY11_00230</name>
</gene>